<organism evidence="1 2">
    <name type="scientific">Weissella paramesenteroides</name>
    <name type="common">Leuconostoc paramesenteroides</name>
    <dbReference type="NCBI Taxonomy" id="1249"/>
    <lineage>
        <taxon>Bacteria</taxon>
        <taxon>Bacillati</taxon>
        <taxon>Bacillota</taxon>
        <taxon>Bacilli</taxon>
        <taxon>Lactobacillales</taxon>
        <taxon>Lactobacillaceae</taxon>
        <taxon>Weissella</taxon>
    </lineage>
</organism>
<evidence type="ECO:0000313" key="2">
    <source>
        <dbReference type="Proteomes" id="UP001215461"/>
    </source>
</evidence>
<sequence>MAEKNYLNYRAQAQREGWAYVVSHLHAQQTKEDPEMINAISGLIKELNKL</sequence>
<evidence type="ECO:0000313" key="1">
    <source>
        <dbReference type="EMBL" id="MDF8370728.1"/>
    </source>
</evidence>
<accession>A0ABD4XIU6</accession>
<comment type="caution">
    <text evidence="1">The sequence shown here is derived from an EMBL/GenBank/DDBJ whole genome shotgun (WGS) entry which is preliminary data.</text>
</comment>
<dbReference type="RefSeq" id="WP_166434890.1">
    <property type="nucleotide sequence ID" value="NZ_CP049940.1"/>
</dbReference>
<proteinExistence type="predicted"/>
<protein>
    <submittedName>
        <fullName evidence="1">Uncharacterized protein</fullName>
    </submittedName>
</protein>
<dbReference type="Proteomes" id="UP001215461">
    <property type="component" value="Unassembled WGS sequence"/>
</dbReference>
<dbReference type="AlphaFoldDB" id="A0ABD4XIU6"/>
<dbReference type="EMBL" id="JAANXN010000004">
    <property type="protein sequence ID" value="MDF8370728.1"/>
    <property type="molecule type" value="Genomic_DNA"/>
</dbReference>
<gene>
    <name evidence="1" type="ORF">G9403_03500</name>
</gene>
<reference evidence="1 2" key="1">
    <citation type="submission" date="2020-03" db="EMBL/GenBank/DDBJ databases">
        <title>Comparative genomics of Weissella paramesenteroides.</title>
        <authorList>
            <person name="Kant R."/>
            <person name="Takala T."/>
            <person name="Saris P."/>
        </authorList>
    </citation>
    <scope>NUCLEOTIDE SEQUENCE [LARGE SCALE GENOMIC DNA]</scope>
    <source>
        <strain evidence="1 2">SJ27-4</strain>
    </source>
</reference>
<name>A0ABD4XIU6_WEIPA</name>